<evidence type="ECO:0000256" key="5">
    <source>
        <dbReference type="ARBA" id="ARBA00022605"/>
    </source>
</evidence>
<dbReference type="PANTHER" id="PTHR31689">
    <property type="entry name" value="DIAMINOPIMELATE EPIMERASE, CHLOROPLASTIC"/>
    <property type="match status" value="1"/>
</dbReference>
<evidence type="ECO:0000313" key="10">
    <source>
        <dbReference type="Proteomes" id="UP000036987"/>
    </source>
</evidence>
<comment type="catalytic activity">
    <reaction evidence="8">
        <text>(2S,6S)-2,6-diaminopimelate = meso-2,6-diaminopimelate</text>
        <dbReference type="Rhea" id="RHEA:15393"/>
        <dbReference type="ChEBI" id="CHEBI:57609"/>
        <dbReference type="ChEBI" id="CHEBI:57791"/>
        <dbReference type="EC" id="5.1.1.7"/>
    </reaction>
</comment>
<dbReference type="GO" id="GO:0008837">
    <property type="term" value="F:diaminopimelate epimerase activity"/>
    <property type="evidence" value="ECO:0000318"/>
    <property type="project" value="GO_Central"/>
</dbReference>
<dbReference type="STRING" id="29655.A0A0K9P444"/>
<dbReference type="Gene3D" id="3.10.310.10">
    <property type="entry name" value="Diaminopimelate Epimerase, Chain A, domain 1"/>
    <property type="match status" value="2"/>
</dbReference>
<accession>A0A0K9P444</accession>
<evidence type="ECO:0000256" key="1">
    <source>
        <dbReference type="ARBA" id="ARBA00004229"/>
    </source>
</evidence>
<reference evidence="10" key="1">
    <citation type="journal article" date="2016" name="Nature">
        <title>The genome of the seagrass Zostera marina reveals angiosperm adaptation to the sea.</title>
        <authorList>
            <person name="Olsen J.L."/>
            <person name="Rouze P."/>
            <person name="Verhelst B."/>
            <person name="Lin Y.-C."/>
            <person name="Bayer T."/>
            <person name="Collen J."/>
            <person name="Dattolo E."/>
            <person name="De Paoli E."/>
            <person name="Dittami S."/>
            <person name="Maumus F."/>
            <person name="Michel G."/>
            <person name="Kersting A."/>
            <person name="Lauritano C."/>
            <person name="Lohaus R."/>
            <person name="Toepel M."/>
            <person name="Tonon T."/>
            <person name="Vanneste K."/>
            <person name="Amirebrahimi M."/>
            <person name="Brakel J."/>
            <person name="Bostroem C."/>
            <person name="Chovatia M."/>
            <person name="Grimwood J."/>
            <person name="Jenkins J.W."/>
            <person name="Jueterbock A."/>
            <person name="Mraz A."/>
            <person name="Stam W.T."/>
            <person name="Tice H."/>
            <person name="Bornberg-Bauer E."/>
            <person name="Green P.J."/>
            <person name="Pearson G.A."/>
            <person name="Procaccini G."/>
            <person name="Duarte C.M."/>
            <person name="Schmutz J."/>
            <person name="Reusch T.B.H."/>
            <person name="Van de Peer Y."/>
        </authorList>
    </citation>
    <scope>NUCLEOTIDE SEQUENCE [LARGE SCALE GENOMIC DNA]</scope>
    <source>
        <strain evidence="10">cv. Finnish</strain>
    </source>
</reference>
<dbReference type="GO" id="GO:0009507">
    <property type="term" value="C:chloroplast"/>
    <property type="evidence" value="ECO:0007669"/>
    <property type="project" value="UniProtKB-SubCell"/>
</dbReference>
<evidence type="ECO:0000313" key="9">
    <source>
        <dbReference type="EMBL" id="KMZ62965.1"/>
    </source>
</evidence>
<gene>
    <name evidence="9" type="ORF">ZOSMA_42G00050</name>
</gene>
<proteinExistence type="inferred from homology"/>
<keyword evidence="5" id="KW-0028">Amino-acid biosynthesis</keyword>
<dbReference type="OMA" id="GIRCFAR"/>
<dbReference type="NCBIfam" id="TIGR00652">
    <property type="entry name" value="DapF"/>
    <property type="match status" value="1"/>
</dbReference>
<dbReference type="GO" id="GO:0005829">
    <property type="term" value="C:cytosol"/>
    <property type="evidence" value="ECO:0000318"/>
    <property type="project" value="GO_Central"/>
</dbReference>
<evidence type="ECO:0000256" key="6">
    <source>
        <dbReference type="ARBA" id="ARBA00023154"/>
    </source>
</evidence>
<dbReference type="Proteomes" id="UP000036987">
    <property type="component" value="Unassembled WGS sequence"/>
</dbReference>
<dbReference type="HAMAP" id="MF_00197">
    <property type="entry name" value="DAP_epimerase"/>
    <property type="match status" value="1"/>
</dbReference>
<evidence type="ECO:0000256" key="8">
    <source>
        <dbReference type="ARBA" id="ARBA00051712"/>
    </source>
</evidence>
<protein>
    <recommendedName>
        <fullName evidence="4">diaminopimelate epimerase</fullName>
        <ecNumber evidence="4">5.1.1.7</ecNumber>
    </recommendedName>
</protein>
<dbReference type="GO" id="GO:0009089">
    <property type="term" value="P:lysine biosynthetic process via diaminopimelate"/>
    <property type="evidence" value="ECO:0000318"/>
    <property type="project" value="GO_Central"/>
</dbReference>
<dbReference type="FunFam" id="3.10.310.10:FF:000009">
    <property type="entry name" value="Diaminopimelate epimerase chloroplastic"/>
    <property type="match status" value="1"/>
</dbReference>
<dbReference type="AlphaFoldDB" id="A0A0K9P444"/>
<keyword evidence="10" id="KW-1185">Reference proteome</keyword>
<dbReference type="Pfam" id="PF01678">
    <property type="entry name" value="DAP_epimerase"/>
    <property type="match status" value="2"/>
</dbReference>
<organism evidence="9 10">
    <name type="scientific">Zostera marina</name>
    <name type="common">Eelgrass</name>
    <dbReference type="NCBI Taxonomy" id="29655"/>
    <lineage>
        <taxon>Eukaryota</taxon>
        <taxon>Viridiplantae</taxon>
        <taxon>Streptophyta</taxon>
        <taxon>Embryophyta</taxon>
        <taxon>Tracheophyta</taxon>
        <taxon>Spermatophyta</taxon>
        <taxon>Magnoliopsida</taxon>
        <taxon>Liliopsida</taxon>
        <taxon>Zosteraceae</taxon>
        <taxon>Zostera</taxon>
    </lineage>
</organism>
<dbReference type="EC" id="5.1.1.7" evidence="4"/>
<dbReference type="InterPro" id="IPR001653">
    <property type="entry name" value="DAP_epimerase_DapF"/>
</dbReference>
<keyword evidence="7" id="KW-0413">Isomerase</keyword>
<name>A0A0K9P444_ZOSMR</name>
<evidence type="ECO:0000256" key="7">
    <source>
        <dbReference type="ARBA" id="ARBA00023235"/>
    </source>
</evidence>
<comment type="subcellular location">
    <subcellularLocation>
        <location evidence="1">Plastid</location>
        <location evidence="1">Chloroplast</location>
    </subcellularLocation>
</comment>
<evidence type="ECO:0000256" key="4">
    <source>
        <dbReference type="ARBA" id="ARBA00013080"/>
    </source>
</evidence>
<dbReference type="PROSITE" id="PS01326">
    <property type="entry name" value="DAP_EPIMERASE"/>
    <property type="match status" value="1"/>
</dbReference>
<dbReference type="FunFam" id="3.10.310.10:FF:000011">
    <property type="entry name" value="Diaminopimelate epimerase, chloroplastic"/>
    <property type="match status" value="1"/>
</dbReference>
<dbReference type="OrthoDB" id="4768at2759"/>
<dbReference type="InterPro" id="IPR018510">
    <property type="entry name" value="DAP_epimerase_AS"/>
</dbReference>
<comment type="similarity">
    <text evidence="3">Belongs to the diaminopimelate epimerase family.</text>
</comment>
<comment type="caution">
    <text evidence="9">The sequence shown here is derived from an EMBL/GenBank/DDBJ whole genome shotgun (WGS) entry which is preliminary data.</text>
</comment>
<dbReference type="UniPathway" id="UPA00034">
    <property type="reaction ID" value="UER00025"/>
</dbReference>
<evidence type="ECO:0000256" key="3">
    <source>
        <dbReference type="ARBA" id="ARBA00010219"/>
    </source>
</evidence>
<dbReference type="PANTHER" id="PTHR31689:SF0">
    <property type="entry name" value="DIAMINOPIMELATE EPIMERASE"/>
    <property type="match status" value="1"/>
</dbReference>
<keyword evidence="6" id="KW-0457">Lysine biosynthesis</keyword>
<dbReference type="SUPFAM" id="SSF54506">
    <property type="entry name" value="Diaminopimelate epimerase-like"/>
    <property type="match status" value="2"/>
</dbReference>
<evidence type="ECO:0000256" key="2">
    <source>
        <dbReference type="ARBA" id="ARBA00005196"/>
    </source>
</evidence>
<sequence>MATFLISHSLTSTPIRRRLISSSSHFRAITLCLRHSISSRSTSFSTSRIFSSMTAVEVPGSTSKVSDRGGSDILHFVKYQGLGNDFILIDNRDSLEPKVTADQAVNLCDRNFGIGADGVIFAMPGINGTDYSMRIFNSDGSEPEMCGNGIRCFARFIAELENIQGNKSFTIYTGAGLIVPEIQSDGKVRVDMGQPVLNAPEIPTKVPANKDGAVIAAELIVDGTAWIITCVSMGNPHCITFGSKQCQTLKVDDLNLSEIGPKFENHTMFPARINTEFVQVFSRTHMKMRVWERGAGATLACGTGTCAVVVAAVLEGHSERKCTVDLPGGPLEIDWKEEDNHVYMTGPAEVSFHGSVRL</sequence>
<comment type="pathway">
    <text evidence="2">Amino-acid biosynthesis; L-lysine biosynthesis via DAP pathway; DL-2,6-diaminopimelate from LL-2,6-diaminopimelate: step 1/1.</text>
</comment>
<dbReference type="EMBL" id="LFYR01001279">
    <property type="protein sequence ID" value="KMZ62965.1"/>
    <property type="molecule type" value="Genomic_DNA"/>
</dbReference>